<evidence type="ECO:0000313" key="3">
    <source>
        <dbReference type="EMBL" id="NWC81369.1"/>
    </source>
</evidence>
<organism evidence="3 4">
    <name type="scientific">Pseudomonas putida</name>
    <name type="common">Arthrobacter siderocapsulatus</name>
    <dbReference type="NCBI Taxonomy" id="303"/>
    <lineage>
        <taxon>Bacteria</taxon>
        <taxon>Pseudomonadati</taxon>
        <taxon>Pseudomonadota</taxon>
        <taxon>Gammaproteobacteria</taxon>
        <taxon>Pseudomonadales</taxon>
        <taxon>Pseudomonadaceae</taxon>
        <taxon>Pseudomonas</taxon>
    </lineage>
</organism>
<accession>A0A7Y7ZCH7</accession>
<reference evidence="3 4" key="1">
    <citation type="submission" date="2020-04" db="EMBL/GenBank/DDBJ databases">
        <title>Molecular characterization of pseudomonads from Agaricus bisporus reveal novel blotch 2 pathogens in Western Europe.</title>
        <authorList>
            <person name="Taparia T."/>
            <person name="Krijger M."/>
            <person name="Haynes E."/>
            <person name="Elpinstone J.G."/>
            <person name="Noble R."/>
            <person name="Van Der Wolf J."/>
        </authorList>
    </citation>
    <scope>NUCLEOTIDE SEQUENCE [LARGE SCALE GENOMIC DNA]</scope>
    <source>
        <strain evidence="3 4">P7765</strain>
    </source>
</reference>
<dbReference type="RefSeq" id="WP_177010552.1">
    <property type="nucleotide sequence ID" value="NZ_JACARV010000034.1"/>
</dbReference>
<dbReference type="Proteomes" id="UP000542695">
    <property type="component" value="Unassembled WGS sequence"/>
</dbReference>
<keyword evidence="2" id="KW-0732">Signal</keyword>
<dbReference type="InterPro" id="IPR045398">
    <property type="entry name" value="DUF6515"/>
</dbReference>
<evidence type="ECO:0000256" key="1">
    <source>
        <dbReference type="SAM" id="MobiDB-lite"/>
    </source>
</evidence>
<gene>
    <name evidence="3" type="ORF">HX798_13800</name>
</gene>
<dbReference type="Pfam" id="PF20125">
    <property type="entry name" value="DUF6515"/>
    <property type="match status" value="1"/>
</dbReference>
<protein>
    <recommendedName>
        <fullName evidence="5">Glycine zipper family protein</fullName>
    </recommendedName>
</protein>
<dbReference type="AlphaFoldDB" id="A0A7Y7ZCH7"/>
<comment type="caution">
    <text evidence="3">The sequence shown here is derived from an EMBL/GenBank/DDBJ whole genome shotgun (WGS) entry which is preliminary data.</text>
</comment>
<feature type="signal peptide" evidence="2">
    <location>
        <begin position="1"/>
        <end position="24"/>
    </location>
</feature>
<feature type="compositionally biased region" description="Basic and acidic residues" evidence="1">
    <location>
        <begin position="69"/>
        <end position="78"/>
    </location>
</feature>
<evidence type="ECO:0008006" key="5">
    <source>
        <dbReference type="Google" id="ProtNLM"/>
    </source>
</evidence>
<name>A0A7Y7ZCH7_PSEPU</name>
<feature type="chain" id="PRO_5031468175" description="Glycine zipper family protein" evidence="2">
    <location>
        <begin position="25"/>
        <end position="281"/>
    </location>
</feature>
<dbReference type="EMBL" id="JACARV010000034">
    <property type="protein sequence ID" value="NWC81369.1"/>
    <property type="molecule type" value="Genomic_DNA"/>
</dbReference>
<proteinExistence type="predicted"/>
<sequence length="281" mass="30812">MKSRIWQLAGVGLLGVSICLGAMAQGPDDGHGGNGRQDPNGSYEGRSPLNSRDEVHQTQPARQGYYQDIPRRNADYRHWGAGGPGQRPGGDWQGRPDGHGNGWGPGPQYRPGHSIDHFPDRYWKVPYRGQDYFYSGGYWYRPQGGSYIVVAPPYGVRVGYLPSYAREVWVGGALLFLVADTYYQYLADSQEYVVVSPPAVAPAPVPVAQAPSGNAYDVVAYPMHGQGQEQQDQDRYQCHRWAVSQSNFDPATAPSAPPANVADNYRRALGACFSGRGYSIN</sequence>
<feature type="region of interest" description="Disordered" evidence="1">
    <location>
        <begin position="28"/>
        <end position="111"/>
    </location>
</feature>
<feature type="compositionally biased region" description="Gly residues" evidence="1">
    <location>
        <begin position="80"/>
        <end position="92"/>
    </location>
</feature>
<evidence type="ECO:0000256" key="2">
    <source>
        <dbReference type="SAM" id="SignalP"/>
    </source>
</evidence>
<evidence type="ECO:0000313" key="4">
    <source>
        <dbReference type="Proteomes" id="UP000542695"/>
    </source>
</evidence>